<keyword evidence="1" id="KW-0812">Transmembrane</keyword>
<gene>
    <name evidence="2" type="ORF">H8696_02805</name>
</gene>
<keyword evidence="1" id="KW-0472">Membrane</keyword>
<organism evidence="2 3">
    <name type="scientific">Gehongia tenuis</name>
    <dbReference type="NCBI Taxonomy" id="2763655"/>
    <lineage>
        <taxon>Bacteria</taxon>
        <taxon>Bacillati</taxon>
        <taxon>Bacillota</taxon>
        <taxon>Clostridia</taxon>
        <taxon>Christensenellales</taxon>
        <taxon>Christensenellaceae</taxon>
        <taxon>Gehongia</taxon>
    </lineage>
</organism>
<proteinExistence type="predicted"/>
<reference evidence="2" key="1">
    <citation type="submission" date="2020-08" db="EMBL/GenBank/DDBJ databases">
        <title>Genome public.</title>
        <authorList>
            <person name="Liu C."/>
            <person name="Sun Q."/>
        </authorList>
    </citation>
    <scope>NUCLEOTIDE SEQUENCE</scope>
    <source>
        <strain evidence="2">NSJ-53</strain>
    </source>
</reference>
<evidence type="ECO:0000256" key="1">
    <source>
        <dbReference type="SAM" id="Phobius"/>
    </source>
</evidence>
<evidence type="ECO:0000313" key="3">
    <source>
        <dbReference type="Proteomes" id="UP000623172"/>
    </source>
</evidence>
<evidence type="ECO:0000313" key="2">
    <source>
        <dbReference type="EMBL" id="MBC8530773.1"/>
    </source>
</evidence>
<dbReference type="Proteomes" id="UP000623172">
    <property type="component" value="Unassembled WGS sequence"/>
</dbReference>
<dbReference type="RefSeq" id="WP_249314743.1">
    <property type="nucleotide sequence ID" value="NZ_JACRSR010000001.1"/>
</dbReference>
<accession>A0A926D3R5</accession>
<name>A0A926D3R5_9FIRM</name>
<dbReference type="EMBL" id="JACRSR010000001">
    <property type="protein sequence ID" value="MBC8530773.1"/>
    <property type="molecule type" value="Genomic_DNA"/>
</dbReference>
<sequence>MARCRSANKIAGFVLIGIGALVLILAIPGWIWAVLIGGALILVGAALVKC</sequence>
<dbReference type="AlphaFoldDB" id="A0A926D3R5"/>
<evidence type="ECO:0008006" key="4">
    <source>
        <dbReference type="Google" id="ProtNLM"/>
    </source>
</evidence>
<keyword evidence="3" id="KW-1185">Reference proteome</keyword>
<protein>
    <recommendedName>
        <fullName evidence="4">DUF2892 domain-containing protein</fullName>
    </recommendedName>
</protein>
<feature type="transmembrane region" description="Helical" evidence="1">
    <location>
        <begin position="7"/>
        <end position="24"/>
    </location>
</feature>
<comment type="caution">
    <text evidence="2">The sequence shown here is derived from an EMBL/GenBank/DDBJ whole genome shotgun (WGS) entry which is preliminary data.</text>
</comment>
<keyword evidence="1" id="KW-1133">Transmembrane helix</keyword>